<protein>
    <recommendedName>
        <fullName evidence="11">R3H domain-containing protein</fullName>
    </recommendedName>
</protein>
<reference evidence="12 13" key="1">
    <citation type="submission" date="2017-10" db="EMBL/GenBank/DDBJ databases">
        <title>Development of genomic resources for the powdery mildew, Erysiphe pulchra.</title>
        <authorList>
            <person name="Wadl P.A."/>
            <person name="Mack B.M."/>
            <person name="Moore G."/>
            <person name="Beltz S.B."/>
        </authorList>
    </citation>
    <scope>NUCLEOTIDE SEQUENCE [LARGE SCALE GENOMIC DNA]</scope>
    <source>
        <strain evidence="12">Cflorida</strain>
    </source>
</reference>
<keyword evidence="4" id="KW-0677">Repeat</keyword>
<evidence type="ECO:0000256" key="10">
    <source>
        <dbReference type="SAM" id="MobiDB-lite"/>
    </source>
</evidence>
<dbReference type="GO" id="GO:0000122">
    <property type="term" value="P:negative regulation of transcription by RNA polymerase II"/>
    <property type="evidence" value="ECO:0007669"/>
    <property type="project" value="TreeGrafter"/>
</dbReference>
<dbReference type="CDD" id="cd06008">
    <property type="entry name" value="NF-X1-zinc-finger"/>
    <property type="match status" value="5"/>
</dbReference>
<feature type="compositionally biased region" description="Polar residues" evidence="10">
    <location>
        <begin position="80"/>
        <end position="105"/>
    </location>
</feature>
<dbReference type="Gene3D" id="3.30.1370.50">
    <property type="entry name" value="R3H-like domain"/>
    <property type="match status" value="1"/>
</dbReference>
<keyword evidence="8" id="KW-0804">Transcription</keyword>
<evidence type="ECO:0000256" key="4">
    <source>
        <dbReference type="ARBA" id="ARBA00022737"/>
    </source>
</evidence>
<feature type="region of interest" description="Disordered" evidence="10">
    <location>
        <begin position="1098"/>
        <end position="1117"/>
    </location>
</feature>
<dbReference type="InterPro" id="IPR034078">
    <property type="entry name" value="NFX1_fam"/>
</dbReference>
<comment type="caution">
    <text evidence="12">The sequence shown here is derived from an EMBL/GenBank/DDBJ whole genome shotgun (WGS) entry which is preliminary data.</text>
</comment>
<evidence type="ECO:0000256" key="1">
    <source>
        <dbReference type="ARBA" id="ARBA00004123"/>
    </source>
</evidence>
<gene>
    <name evidence="12" type="ORF">EPUL_004333</name>
</gene>
<dbReference type="PANTHER" id="PTHR12360">
    <property type="entry name" value="NUCLEAR TRANSCRIPTION FACTOR, X-BOX BINDING 1 NFX1"/>
    <property type="match status" value="1"/>
</dbReference>
<keyword evidence="7" id="KW-0805">Transcription regulation</keyword>
<organism evidence="12 13">
    <name type="scientific">Erysiphe pulchra</name>
    <dbReference type="NCBI Taxonomy" id="225359"/>
    <lineage>
        <taxon>Eukaryota</taxon>
        <taxon>Fungi</taxon>
        <taxon>Dikarya</taxon>
        <taxon>Ascomycota</taxon>
        <taxon>Pezizomycotina</taxon>
        <taxon>Leotiomycetes</taxon>
        <taxon>Erysiphales</taxon>
        <taxon>Erysiphaceae</taxon>
        <taxon>Erysiphe</taxon>
    </lineage>
</organism>
<dbReference type="SMART" id="SM00393">
    <property type="entry name" value="R3H"/>
    <property type="match status" value="1"/>
</dbReference>
<evidence type="ECO:0000259" key="11">
    <source>
        <dbReference type="PROSITE" id="PS51061"/>
    </source>
</evidence>
<accession>A0A2S4PPY2</accession>
<evidence type="ECO:0000313" key="12">
    <source>
        <dbReference type="EMBL" id="POS84064.1"/>
    </source>
</evidence>
<comment type="similarity">
    <text evidence="2">Belongs to the NFX1 family.</text>
</comment>
<dbReference type="Pfam" id="PF01424">
    <property type="entry name" value="R3H"/>
    <property type="match status" value="1"/>
</dbReference>
<dbReference type="FunFam" id="3.30.1370.50:FF:000006">
    <property type="entry name" value="NF-X1 finger transcription factor"/>
    <property type="match status" value="1"/>
</dbReference>
<dbReference type="EMBL" id="PEDP01001198">
    <property type="protein sequence ID" value="POS84064.1"/>
    <property type="molecule type" value="Genomic_DNA"/>
</dbReference>
<feature type="compositionally biased region" description="Basic residues" evidence="10">
    <location>
        <begin position="10"/>
        <end position="21"/>
    </location>
</feature>
<dbReference type="GO" id="GO:0000981">
    <property type="term" value="F:DNA-binding transcription factor activity, RNA polymerase II-specific"/>
    <property type="evidence" value="ECO:0007669"/>
    <property type="project" value="TreeGrafter"/>
</dbReference>
<dbReference type="InterPro" id="IPR001374">
    <property type="entry name" value="R3H_dom"/>
</dbReference>
<evidence type="ECO:0000256" key="6">
    <source>
        <dbReference type="ARBA" id="ARBA00022833"/>
    </source>
</evidence>
<evidence type="ECO:0000256" key="3">
    <source>
        <dbReference type="ARBA" id="ARBA00022723"/>
    </source>
</evidence>
<dbReference type="AlphaFoldDB" id="A0A2S4PPY2"/>
<proteinExistence type="inferred from homology"/>
<evidence type="ECO:0000256" key="5">
    <source>
        <dbReference type="ARBA" id="ARBA00022771"/>
    </source>
</evidence>
<keyword evidence="6" id="KW-0862">Zinc</keyword>
<feature type="domain" description="R3H" evidence="11">
    <location>
        <begin position="856"/>
        <end position="919"/>
    </location>
</feature>
<dbReference type="OrthoDB" id="6512771at2759"/>
<dbReference type="GO" id="GO:0008270">
    <property type="term" value="F:zinc ion binding"/>
    <property type="evidence" value="ECO:0007669"/>
    <property type="project" value="UniProtKB-KW"/>
</dbReference>
<dbReference type="PROSITE" id="PS51061">
    <property type="entry name" value="R3H"/>
    <property type="match status" value="1"/>
</dbReference>
<dbReference type="InterPro" id="IPR000967">
    <property type="entry name" value="Znf_NFX1"/>
</dbReference>
<dbReference type="GO" id="GO:0005634">
    <property type="term" value="C:nucleus"/>
    <property type="evidence" value="ECO:0007669"/>
    <property type="project" value="UniProtKB-SubCell"/>
</dbReference>
<feature type="compositionally biased region" description="Basic residues" evidence="10">
    <location>
        <begin position="64"/>
        <end position="75"/>
    </location>
</feature>
<keyword evidence="9" id="KW-0539">Nucleus</keyword>
<evidence type="ECO:0000256" key="9">
    <source>
        <dbReference type="ARBA" id="ARBA00023242"/>
    </source>
</evidence>
<comment type="subcellular location">
    <subcellularLocation>
        <location evidence="1">Nucleus</location>
    </subcellularLocation>
</comment>
<dbReference type="PANTHER" id="PTHR12360:SF12">
    <property type="entry name" value="TRANSCRIPTIONAL REPRESSOR NF-X1"/>
    <property type="match status" value="1"/>
</dbReference>
<dbReference type="InterPro" id="IPR036867">
    <property type="entry name" value="R3H_dom_sf"/>
</dbReference>
<keyword evidence="3" id="KW-0479">Metal-binding</keyword>
<dbReference type="Proteomes" id="UP000237438">
    <property type="component" value="Unassembled WGS sequence"/>
</dbReference>
<feature type="region of interest" description="Disordered" evidence="10">
    <location>
        <begin position="1"/>
        <end position="152"/>
    </location>
</feature>
<name>A0A2S4PPY2_9PEZI</name>
<dbReference type="STRING" id="225359.A0A2S4PPY2"/>
<dbReference type="Pfam" id="PF01422">
    <property type="entry name" value="zf-NF-X1"/>
    <property type="match status" value="7"/>
</dbReference>
<evidence type="ECO:0000256" key="8">
    <source>
        <dbReference type="ARBA" id="ARBA00023163"/>
    </source>
</evidence>
<dbReference type="GO" id="GO:0000977">
    <property type="term" value="F:RNA polymerase II transcription regulatory region sequence-specific DNA binding"/>
    <property type="evidence" value="ECO:0007669"/>
    <property type="project" value="TreeGrafter"/>
</dbReference>
<evidence type="ECO:0000256" key="2">
    <source>
        <dbReference type="ARBA" id="ARBA00007269"/>
    </source>
</evidence>
<evidence type="ECO:0000313" key="13">
    <source>
        <dbReference type="Proteomes" id="UP000237438"/>
    </source>
</evidence>
<sequence>MSTIDETPVRRPRNRYNRSTRRNRESVPLSTEHDVTETSLTLHPLVTVNRPSSTHEPTPYFNRGNRRNTRARGRRDRVPTTEQPQFSLDRSNNTNSLPSSHLNSENRGKRGRGRRLPSTRGNSTQSNINRQRQFGSQLTSETTHETNQVNIAKDTTSDVAKYASDDLATLRAKQKGPVSSPKCCPKSQAADVATRTHEDIKNGQYECLICTNEILSNSKIWSCKTCWSVLHLSCVRHWAENEVSTYKCHANESSGVSPLRRWRCPGCNLPKDDLLTAYLCWCTKEYDPYPIVGLPPHSCGQTCARPRANHCPHPCESICHAGPCAPCNKMGPLLSCFCEREKRLKRCIDTNYAIGWSCEKVCSKMLPCGEHRCQRICHEGNCGSCELLIESRCYCAKIIRNIPCSKLGNMGESSINGKSWLRSFNCGTKCHRVFDCGNPKHFCEKLCHKQDEMPAHCPFSPDVVDHCPCGKTLISELLDEPRKDCSTPIPHCSKICKKGLPCGHICKKKCHKGECGGCQEKTEISCRCGRTITETLCHQGNEQKPHCPRVCRTVLNCGRHECGNRCCAGEKKASERLISKRKNRVLIDASRNVNNFEPEHICVKVCGRTLKCGNHTCSALCHKGPCPSCLEAIFDEISCACGRTILQPPKPCGTILPECHFDCTRRRTCGHPMFKHQCHPDTEPCPKCPFLMQKPCICGKKVLKNQPCWFLETRCGLICGKKLKCGIHACRKSCHRDGQCEDFETPCNQPCGRKKTVCEHSCPSQCHAPYPCKELQPCQAKTYITCPCKIQKQLVKCLASKNSSGNSERTLACNDECLRLQRNAKIADALNIDQKTHQDDHIPYSKKTIHMYLNDPRFGNRYEREFCMFANDENKKILRFKPMMPHQRAFIHSLAEDFGLCSESQDAEPQRFVSIFKTPRFVSVPTKTLSQCIGVKDMTQNLNNTTIISNPKLKENWNAILFIAPRFGLTTDEIEEGLGSELNVNGFKFEIIFLLSEEFLLRVVSDHKSPNFQEILESKKIKFTKLAISLNISENTTLCLVDNDLNILKRADIETNHQGWNQVAKGVKKNKKLGTTDVEKSNSFMVLGNARRFKLEMSSAEEPPDDWEKESRGKQAAKDVRITGPTILVSAFEDQIFMMNEYFSLGISSNSGSSISLEKILEGNEPAEFWGGKDNF</sequence>
<evidence type="ECO:0000256" key="7">
    <source>
        <dbReference type="ARBA" id="ARBA00023015"/>
    </source>
</evidence>
<dbReference type="SMART" id="SM00438">
    <property type="entry name" value="ZnF_NFX"/>
    <property type="match status" value="8"/>
</dbReference>
<keyword evidence="5" id="KW-0863">Zinc-finger</keyword>
<dbReference type="SUPFAM" id="SSF82708">
    <property type="entry name" value="R3H domain"/>
    <property type="match status" value="1"/>
</dbReference>
<feature type="compositionally biased region" description="Polar residues" evidence="10">
    <location>
        <begin position="119"/>
        <end position="152"/>
    </location>
</feature>
<keyword evidence="13" id="KW-1185">Reference proteome</keyword>